<dbReference type="RefSeq" id="WP_146401682.1">
    <property type="nucleotide sequence ID" value="NZ_SJPQ01000003.1"/>
</dbReference>
<sequence length="557" mass="60706">MNFEKLNRLLLAASEGELSVRDRAELNSALLADAELRSQAVEWLCEESLLHAEATSMITPTGDLLDLAALKASHAPPYTRPVAPATRSFWAPLGAAALACSLLLNVFLWGDPQEPRVADAEAATGFQGARLTKVTGCIWEPSASTSPARGRVLQGGETLKLQQGIAEIDLQVEGARASVRLLGPCTAIVRLGEIPELVSGRMVADISVYGQSLRVETPVGLLELSDDASLGILKNDSGYAVHMLDGVAVWAGPPHALGVEPGVEAGYLLEGEAIARRFAGTEEAGLRRVSADSDMFAEELSMATDRLSAGPRYAQLVMASKPAGFWRFNRKSSGLLVNEVEGGIEMKIGGEVSSVTYGENYALEFGMTRRAGYLYADQPWPAAPLKEFSAEVWVKPSHFHNGSIFALTVESELPNRFANHAVLVELGGSEFHWRSRTPLNSLRYLLRDPPSNVPEGEFGTSINHGYEVRRWHHLAYVKRADRLELYRNGELISKDPCNGEIASGMQLVCGRLYPHLAERLFVGQLDELAIYERPLSETEVREHYFAGDIDSEPNDAI</sequence>
<comment type="caution">
    <text evidence="1">The sequence shown here is derived from an EMBL/GenBank/DDBJ whole genome shotgun (WGS) entry which is preliminary data.</text>
</comment>
<evidence type="ECO:0000313" key="1">
    <source>
        <dbReference type="EMBL" id="TWT87494.1"/>
    </source>
</evidence>
<dbReference type="OrthoDB" id="292867at2"/>
<dbReference type="SUPFAM" id="SSF49899">
    <property type="entry name" value="Concanavalin A-like lectins/glucanases"/>
    <property type="match status" value="1"/>
</dbReference>
<dbReference type="InterPro" id="IPR013320">
    <property type="entry name" value="ConA-like_dom_sf"/>
</dbReference>
<keyword evidence="2" id="KW-1185">Reference proteome</keyword>
<dbReference type="Proteomes" id="UP000315440">
    <property type="component" value="Unassembled WGS sequence"/>
</dbReference>
<dbReference type="AlphaFoldDB" id="A0A5C5ZJE0"/>
<organism evidence="1 2">
    <name type="scientific">Pseudobythopirellula maris</name>
    <dbReference type="NCBI Taxonomy" id="2527991"/>
    <lineage>
        <taxon>Bacteria</taxon>
        <taxon>Pseudomonadati</taxon>
        <taxon>Planctomycetota</taxon>
        <taxon>Planctomycetia</taxon>
        <taxon>Pirellulales</taxon>
        <taxon>Lacipirellulaceae</taxon>
        <taxon>Pseudobythopirellula</taxon>
    </lineage>
</organism>
<evidence type="ECO:0008006" key="3">
    <source>
        <dbReference type="Google" id="ProtNLM"/>
    </source>
</evidence>
<dbReference type="EMBL" id="SJPQ01000003">
    <property type="protein sequence ID" value="TWT87494.1"/>
    <property type="molecule type" value="Genomic_DNA"/>
</dbReference>
<gene>
    <name evidence="1" type="ORF">Mal64_30330</name>
</gene>
<name>A0A5C5ZJE0_9BACT</name>
<proteinExistence type="predicted"/>
<reference evidence="1 2" key="1">
    <citation type="submission" date="2019-02" db="EMBL/GenBank/DDBJ databases">
        <title>Deep-cultivation of Planctomycetes and their phenomic and genomic characterization uncovers novel biology.</title>
        <authorList>
            <person name="Wiegand S."/>
            <person name="Jogler M."/>
            <person name="Boedeker C."/>
            <person name="Pinto D."/>
            <person name="Vollmers J."/>
            <person name="Rivas-Marin E."/>
            <person name="Kohn T."/>
            <person name="Peeters S.H."/>
            <person name="Heuer A."/>
            <person name="Rast P."/>
            <person name="Oberbeckmann S."/>
            <person name="Bunk B."/>
            <person name="Jeske O."/>
            <person name="Meyerdierks A."/>
            <person name="Storesund J.E."/>
            <person name="Kallscheuer N."/>
            <person name="Luecker S."/>
            <person name="Lage O.M."/>
            <person name="Pohl T."/>
            <person name="Merkel B.J."/>
            <person name="Hornburger P."/>
            <person name="Mueller R.-W."/>
            <person name="Bruemmer F."/>
            <person name="Labrenz M."/>
            <person name="Spormann A.M."/>
            <person name="Op Den Camp H."/>
            <person name="Overmann J."/>
            <person name="Amann R."/>
            <person name="Jetten M.S.M."/>
            <person name="Mascher T."/>
            <person name="Medema M.H."/>
            <person name="Devos D.P."/>
            <person name="Kaster A.-K."/>
            <person name="Ovreas L."/>
            <person name="Rohde M."/>
            <person name="Galperin M.Y."/>
            <person name="Jogler C."/>
        </authorList>
    </citation>
    <scope>NUCLEOTIDE SEQUENCE [LARGE SCALE GENOMIC DNA]</scope>
    <source>
        <strain evidence="1 2">Mal64</strain>
    </source>
</reference>
<dbReference type="Pfam" id="PF13385">
    <property type="entry name" value="Laminin_G_3"/>
    <property type="match status" value="1"/>
</dbReference>
<protein>
    <recommendedName>
        <fullName evidence="3">LamG-like jellyroll fold domain-containing protein</fullName>
    </recommendedName>
</protein>
<accession>A0A5C5ZJE0</accession>
<evidence type="ECO:0000313" key="2">
    <source>
        <dbReference type="Proteomes" id="UP000315440"/>
    </source>
</evidence>
<dbReference type="Gene3D" id="2.60.120.200">
    <property type="match status" value="1"/>
</dbReference>